<evidence type="ECO:0000313" key="16">
    <source>
        <dbReference type="Proteomes" id="UP000630353"/>
    </source>
</evidence>
<evidence type="ECO:0000256" key="1">
    <source>
        <dbReference type="ARBA" id="ARBA00002061"/>
    </source>
</evidence>
<dbReference type="GO" id="GO:0015031">
    <property type="term" value="P:protein transport"/>
    <property type="evidence" value="ECO:0007669"/>
    <property type="project" value="UniProtKB-KW"/>
</dbReference>
<accession>A0A918XR98</accession>
<comment type="subcellular location">
    <subcellularLocation>
        <location evidence="2">Cell membrane</location>
        <topology evidence="2">Single-pass membrane protein</topology>
    </subcellularLocation>
</comment>
<dbReference type="GO" id="GO:0005886">
    <property type="term" value="C:plasma membrane"/>
    <property type="evidence" value="ECO:0007669"/>
    <property type="project" value="UniProtKB-SubCell"/>
</dbReference>
<reference evidence="15" key="2">
    <citation type="submission" date="2020-09" db="EMBL/GenBank/DDBJ databases">
        <authorList>
            <person name="Sun Q."/>
            <person name="Kim S."/>
        </authorList>
    </citation>
    <scope>NUCLEOTIDE SEQUENCE</scope>
    <source>
        <strain evidence="15">KCTC 42651</strain>
    </source>
</reference>
<comment type="caution">
    <text evidence="15">The sequence shown here is derived from an EMBL/GenBank/DDBJ whole genome shotgun (WGS) entry which is preliminary data.</text>
</comment>
<gene>
    <name evidence="15" type="ORF">GCM10017083_18960</name>
</gene>
<dbReference type="EMBL" id="BMZS01000004">
    <property type="protein sequence ID" value="GHD48180.1"/>
    <property type="molecule type" value="Genomic_DNA"/>
</dbReference>
<keyword evidence="16" id="KW-1185">Reference proteome</keyword>
<evidence type="ECO:0000256" key="10">
    <source>
        <dbReference type="ARBA" id="ARBA00022989"/>
    </source>
</evidence>
<dbReference type="PANTHER" id="PTHR33909:SF1">
    <property type="entry name" value="SEC TRANSLOCON ACCESSORY COMPLEX SUBUNIT YAJC"/>
    <property type="match status" value="1"/>
</dbReference>
<protein>
    <recommendedName>
        <fullName evidence="5">Sec translocon accessory complex subunit YajC</fullName>
    </recommendedName>
</protein>
<evidence type="ECO:0000256" key="7">
    <source>
        <dbReference type="ARBA" id="ARBA00022475"/>
    </source>
</evidence>
<proteinExistence type="inferred from homology"/>
<dbReference type="SMART" id="SM01323">
    <property type="entry name" value="YajC"/>
    <property type="match status" value="1"/>
</dbReference>
<keyword evidence="9" id="KW-0653">Protein transport</keyword>
<keyword evidence="8 14" id="KW-0812">Transmembrane</keyword>
<evidence type="ECO:0000256" key="5">
    <source>
        <dbReference type="ARBA" id="ARBA00014962"/>
    </source>
</evidence>
<keyword evidence="11" id="KW-0811">Translocation</keyword>
<evidence type="ECO:0000256" key="11">
    <source>
        <dbReference type="ARBA" id="ARBA00023010"/>
    </source>
</evidence>
<comment type="function">
    <text evidence="1">The SecYEG-SecDF-YajC-YidC holo-translocon (HTL) protein secretase/insertase is a supercomplex required for protein secretion, insertion of proteins into membranes, and assembly of membrane protein complexes. While the SecYEG complex is essential for assembly of a number of proteins and complexes, the SecDF-YajC-YidC subcomplex facilitates these functions.</text>
</comment>
<keyword evidence="7" id="KW-1003">Cell membrane</keyword>
<keyword evidence="12 14" id="KW-0472">Membrane</keyword>
<comment type="similarity">
    <text evidence="3">Belongs to the YajC family.</text>
</comment>
<evidence type="ECO:0000256" key="6">
    <source>
        <dbReference type="ARBA" id="ARBA00022448"/>
    </source>
</evidence>
<evidence type="ECO:0000256" key="12">
    <source>
        <dbReference type="ARBA" id="ARBA00023136"/>
    </source>
</evidence>
<organism evidence="15 16">
    <name type="scientific">Thalassobaculum fulvum</name>
    <dbReference type="NCBI Taxonomy" id="1633335"/>
    <lineage>
        <taxon>Bacteria</taxon>
        <taxon>Pseudomonadati</taxon>
        <taxon>Pseudomonadota</taxon>
        <taxon>Alphaproteobacteria</taxon>
        <taxon>Rhodospirillales</taxon>
        <taxon>Thalassobaculaceae</taxon>
        <taxon>Thalassobaculum</taxon>
    </lineage>
</organism>
<feature type="transmembrane region" description="Helical" evidence="14">
    <location>
        <begin position="20"/>
        <end position="38"/>
    </location>
</feature>
<feature type="compositionally biased region" description="Low complexity" evidence="13">
    <location>
        <begin position="104"/>
        <end position="115"/>
    </location>
</feature>
<evidence type="ECO:0000256" key="13">
    <source>
        <dbReference type="SAM" id="MobiDB-lite"/>
    </source>
</evidence>
<evidence type="ECO:0000256" key="4">
    <source>
        <dbReference type="ARBA" id="ARBA00011718"/>
    </source>
</evidence>
<dbReference type="PRINTS" id="PR01853">
    <property type="entry name" value="YAJCTRNLCASE"/>
</dbReference>
<feature type="compositionally biased region" description="Acidic residues" evidence="13">
    <location>
        <begin position="123"/>
        <end position="135"/>
    </location>
</feature>
<dbReference type="PANTHER" id="PTHR33909">
    <property type="entry name" value="SEC TRANSLOCON ACCESSORY COMPLEX SUBUNIT YAJC"/>
    <property type="match status" value="1"/>
</dbReference>
<dbReference type="AlphaFoldDB" id="A0A918XR98"/>
<comment type="subunit">
    <text evidence="4">Part of the SecDF-YidC-YajC translocase complex. The SecDF-YidC-YajC translocase forms a supercomplex with SecYEG, called the holo-translocon (HTL).</text>
</comment>
<evidence type="ECO:0000256" key="8">
    <source>
        <dbReference type="ARBA" id="ARBA00022692"/>
    </source>
</evidence>
<name>A0A918XR98_9PROT</name>
<dbReference type="Proteomes" id="UP000630353">
    <property type="component" value="Unassembled WGS sequence"/>
</dbReference>
<evidence type="ECO:0000256" key="2">
    <source>
        <dbReference type="ARBA" id="ARBA00004162"/>
    </source>
</evidence>
<reference evidence="15" key="1">
    <citation type="journal article" date="2014" name="Int. J. Syst. Evol. Microbiol.">
        <title>Complete genome sequence of Corynebacterium casei LMG S-19264T (=DSM 44701T), isolated from a smear-ripened cheese.</title>
        <authorList>
            <consortium name="US DOE Joint Genome Institute (JGI-PGF)"/>
            <person name="Walter F."/>
            <person name="Albersmeier A."/>
            <person name="Kalinowski J."/>
            <person name="Ruckert C."/>
        </authorList>
    </citation>
    <scope>NUCLEOTIDE SEQUENCE</scope>
    <source>
        <strain evidence="15">KCTC 42651</strain>
    </source>
</reference>
<dbReference type="Pfam" id="PF02699">
    <property type="entry name" value="YajC"/>
    <property type="match status" value="1"/>
</dbReference>
<evidence type="ECO:0000256" key="9">
    <source>
        <dbReference type="ARBA" id="ARBA00022927"/>
    </source>
</evidence>
<sequence length="142" mass="14992">MISPAYAQAAGGGGGAPDLMLQLAPFVAIMAVFYFLIIRPQQKRAKEHREALAAIRRNDRIVTTGGLVGIVTKVTEGDDMLTVEIAPGVRVQVVRTMVAEVRGKGQPVAAKPAAKGKGKPDKDEEPAEDEQDEAADTPKTSG</sequence>
<feature type="region of interest" description="Disordered" evidence="13">
    <location>
        <begin position="104"/>
        <end position="142"/>
    </location>
</feature>
<keyword evidence="10 14" id="KW-1133">Transmembrane helix</keyword>
<evidence type="ECO:0000313" key="15">
    <source>
        <dbReference type="EMBL" id="GHD48180.1"/>
    </source>
</evidence>
<dbReference type="InterPro" id="IPR003849">
    <property type="entry name" value="Preprotein_translocase_YajC"/>
</dbReference>
<dbReference type="NCBIfam" id="TIGR00739">
    <property type="entry name" value="yajC"/>
    <property type="match status" value="1"/>
</dbReference>
<keyword evidence="6" id="KW-0813">Transport</keyword>
<evidence type="ECO:0000256" key="14">
    <source>
        <dbReference type="SAM" id="Phobius"/>
    </source>
</evidence>
<evidence type="ECO:0000256" key="3">
    <source>
        <dbReference type="ARBA" id="ARBA00006742"/>
    </source>
</evidence>